<protein>
    <submittedName>
        <fullName evidence="1">Uncharacterized protein</fullName>
    </submittedName>
</protein>
<dbReference type="HOGENOM" id="CLU_1503210_0_0_1"/>
<proteinExistence type="predicted"/>
<dbReference type="InParanoid" id="A0A067MFS5"/>
<name>A0A067MFS5_BOTB1</name>
<dbReference type="Proteomes" id="UP000027195">
    <property type="component" value="Unassembled WGS sequence"/>
</dbReference>
<reference evidence="2" key="1">
    <citation type="journal article" date="2014" name="Proc. Natl. Acad. Sci. U.S.A.">
        <title>Extensive sampling of basidiomycete genomes demonstrates inadequacy of the white-rot/brown-rot paradigm for wood decay fungi.</title>
        <authorList>
            <person name="Riley R."/>
            <person name="Salamov A.A."/>
            <person name="Brown D.W."/>
            <person name="Nagy L.G."/>
            <person name="Floudas D."/>
            <person name="Held B.W."/>
            <person name="Levasseur A."/>
            <person name="Lombard V."/>
            <person name="Morin E."/>
            <person name="Otillar R."/>
            <person name="Lindquist E.A."/>
            <person name="Sun H."/>
            <person name="LaButti K.M."/>
            <person name="Schmutz J."/>
            <person name="Jabbour D."/>
            <person name="Luo H."/>
            <person name="Baker S.E."/>
            <person name="Pisabarro A.G."/>
            <person name="Walton J.D."/>
            <person name="Blanchette R.A."/>
            <person name="Henrissat B."/>
            <person name="Martin F."/>
            <person name="Cullen D."/>
            <person name="Hibbett D.S."/>
            <person name="Grigoriev I.V."/>
        </authorList>
    </citation>
    <scope>NUCLEOTIDE SEQUENCE [LARGE SCALE GENOMIC DNA]</scope>
    <source>
        <strain evidence="2">FD-172 SS1</strain>
    </source>
</reference>
<dbReference type="AlphaFoldDB" id="A0A067MFS5"/>
<evidence type="ECO:0000313" key="2">
    <source>
        <dbReference type="Proteomes" id="UP000027195"/>
    </source>
</evidence>
<evidence type="ECO:0000313" key="1">
    <source>
        <dbReference type="EMBL" id="KDQ14663.1"/>
    </source>
</evidence>
<organism evidence="1 2">
    <name type="scientific">Botryobasidium botryosum (strain FD-172 SS1)</name>
    <dbReference type="NCBI Taxonomy" id="930990"/>
    <lineage>
        <taxon>Eukaryota</taxon>
        <taxon>Fungi</taxon>
        <taxon>Dikarya</taxon>
        <taxon>Basidiomycota</taxon>
        <taxon>Agaricomycotina</taxon>
        <taxon>Agaricomycetes</taxon>
        <taxon>Cantharellales</taxon>
        <taxon>Botryobasidiaceae</taxon>
        <taxon>Botryobasidium</taxon>
    </lineage>
</organism>
<keyword evidence="2" id="KW-1185">Reference proteome</keyword>
<accession>A0A067MFS5</accession>
<gene>
    <name evidence="1" type="ORF">BOTBODRAFT_338041</name>
</gene>
<sequence length="179" mass="19668">MAALEITIATQSASPHPSPPRRSPLRSFKACKIRCGRSYCIGAFVSSGCPKADPGLLKMSGVSRRWRAFIRGHSILWTTLPSPLAAPRMLELFVARSKIMPLKIASSIMTKNASKLSRYYALVSPIFNRLQVCVLAFSQNFEAEDIAALLCCATRLSWGFLSSIAAETWSTRARQSSKV</sequence>
<dbReference type="EMBL" id="KL198036">
    <property type="protein sequence ID" value="KDQ14663.1"/>
    <property type="molecule type" value="Genomic_DNA"/>
</dbReference>